<keyword evidence="3" id="KW-0970">Cilium biogenesis/degradation</keyword>
<feature type="domain" description="Tectonic-1-3" evidence="5">
    <location>
        <begin position="147"/>
        <end position="354"/>
    </location>
</feature>
<evidence type="ECO:0000256" key="3">
    <source>
        <dbReference type="ARBA" id="ARBA00022794"/>
    </source>
</evidence>
<dbReference type="PANTHER" id="PTHR14611:SF2">
    <property type="entry name" value="TECTONIC"/>
    <property type="match status" value="1"/>
</dbReference>
<keyword evidence="4" id="KW-0325">Glycoprotein</keyword>
<dbReference type="AlphaFoldDB" id="R7TDW2"/>
<evidence type="ECO:0000256" key="1">
    <source>
        <dbReference type="ARBA" id="ARBA00007633"/>
    </source>
</evidence>
<dbReference type="EMBL" id="AMQN01000339">
    <property type="status" value="NOT_ANNOTATED_CDS"/>
    <property type="molecule type" value="Genomic_DNA"/>
</dbReference>
<dbReference type="EMBL" id="KB310317">
    <property type="protein sequence ID" value="ELT91904.1"/>
    <property type="molecule type" value="Genomic_DNA"/>
</dbReference>
<dbReference type="InterPro" id="IPR040354">
    <property type="entry name" value="TCTN1-3"/>
</dbReference>
<proteinExistence type="inferred from homology"/>
<evidence type="ECO:0000313" key="9">
    <source>
        <dbReference type="Proteomes" id="UP000014760"/>
    </source>
</evidence>
<evidence type="ECO:0000259" key="6">
    <source>
        <dbReference type="Pfam" id="PF25752"/>
    </source>
</evidence>
<dbReference type="InterPro" id="IPR057724">
    <property type="entry name" value="TCTN1-3_N"/>
</dbReference>
<comment type="similarity">
    <text evidence="1">Belongs to the tectonic family.</text>
</comment>
<organism evidence="7">
    <name type="scientific">Capitella teleta</name>
    <name type="common">Polychaete worm</name>
    <dbReference type="NCBI Taxonomy" id="283909"/>
    <lineage>
        <taxon>Eukaryota</taxon>
        <taxon>Metazoa</taxon>
        <taxon>Spiralia</taxon>
        <taxon>Lophotrochozoa</taxon>
        <taxon>Annelida</taxon>
        <taxon>Polychaeta</taxon>
        <taxon>Sedentaria</taxon>
        <taxon>Scolecida</taxon>
        <taxon>Capitellidae</taxon>
        <taxon>Capitella</taxon>
    </lineage>
</organism>
<evidence type="ECO:0000256" key="4">
    <source>
        <dbReference type="ARBA" id="ARBA00023180"/>
    </source>
</evidence>
<dbReference type="InterPro" id="IPR011677">
    <property type="entry name" value="TCTN1-3_dom"/>
</dbReference>
<protein>
    <submittedName>
        <fullName evidence="7 8">Uncharacterized protein</fullName>
    </submittedName>
</protein>
<reference evidence="8" key="3">
    <citation type="submission" date="2015-06" db="UniProtKB">
        <authorList>
            <consortium name="EnsemblMetazoa"/>
        </authorList>
    </citation>
    <scope>IDENTIFICATION</scope>
</reference>
<keyword evidence="9" id="KW-1185">Reference proteome</keyword>
<dbReference type="Pfam" id="PF25752">
    <property type="entry name" value="DUF1619_N"/>
    <property type="match status" value="1"/>
</dbReference>
<name>R7TDW2_CAPTE</name>
<gene>
    <name evidence="7" type="ORF">CAPTEDRAFT_228697</name>
</gene>
<evidence type="ECO:0000313" key="8">
    <source>
        <dbReference type="EnsemblMetazoa" id="CapteP228697"/>
    </source>
</evidence>
<dbReference type="GO" id="GO:0060271">
    <property type="term" value="P:cilium assembly"/>
    <property type="evidence" value="ECO:0007669"/>
    <property type="project" value="TreeGrafter"/>
</dbReference>
<dbReference type="OrthoDB" id="2104337at2759"/>
<dbReference type="Pfam" id="PF07773">
    <property type="entry name" value="TCTN_DUF1619"/>
    <property type="match status" value="2"/>
</dbReference>
<feature type="domain" description="Tectonic-1-3" evidence="5">
    <location>
        <begin position="388"/>
        <end position="544"/>
    </location>
</feature>
<feature type="domain" description="Tectonic-1-3 N-terminal" evidence="6">
    <location>
        <begin position="24"/>
        <end position="117"/>
    </location>
</feature>
<evidence type="ECO:0000259" key="5">
    <source>
        <dbReference type="Pfam" id="PF07773"/>
    </source>
</evidence>
<dbReference type="HOGENOM" id="CLU_016974_0_0_1"/>
<evidence type="ECO:0000256" key="2">
    <source>
        <dbReference type="ARBA" id="ARBA00022729"/>
    </source>
</evidence>
<accession>R7TDW2</accession>
<keyword evidence="2" id="KW-0732">Signal</keyword>
<reference evidence="9" key="1">
    <citation type="submission" date="2012-12" db="EMBL/GenBank/DDBJ databases">
        <authorList>
            <person name="Hellsten U."/>
            <person name="Grimwood J."/>
            <person name="Chapman J.A."/>
            <person name="Shapiro H."/>
            <person name="Aerts A."/>
            <person name="Otillar R.P."/>
            <person name="Terry A.Y."/>
            <person name="Boore J.L."/>
            <person name="Simakov O."/>
            <person name="Marletaz F."/>
            <person name="Cho S.-J."/>
            <person name="Edsinger-Gonzales E."/>
            <person name="Havlak P."/>
            <person name="Kuo D.-H."/>
            <person name="Larsson T."/>
            <person name="Lv J."/>
            <person name="Arendt D."/>
            <person name="Savage R."/>
            <person name="Osoegawa K."/>
            <person name="de Jong P."/>
            <person name="Lindberg D.R."/>
            <person name="Seaver E.C."/>
            <person name="Weisblat D.A."/>
            <person name="Putnam N.H."/>
            <person name="Grigoriev I.V."/>
            <person name="Rokhsar D.S."/>
        </authorList>
    </citation>
    <scope>NUCLEOTIDE SEQUENCE</scope>
    <source>
        <strain evidence="9">I ESC-2004</strain>
    </source>
</reference>
<evidence type="ECO:0000313" key="7">
    <source>
        <dbReference type="EMBL" id="ELT91904.1"/>
    </source>
</evidence>
<dbReference type="EnsemblMetazoa" id="CapteT228697">
    <property type="protein sequence ID" value="CapteP228697"/>
    <property type="gene ID" value="CapteG228697"/>
</dbReference>
<dbReference type="OMA" id="LNGAQIC"/>
<dbReference type="STRING" id="283909.R7TDW2"/>
<sequence length="606" mass="66973">MYCYFEQASKVFSRTFIETNEIIQIIHNLAVCTCDMTENACDVNCCCDPDCTASDRLAFSKCSDEYTPADNRACVRSDIIFTDNSPFEVDTTQPGLFCVEYDNYEERNYYNIPDPVNDTETFQEIEAEFSTFSFKKSSSSLSVPQEFYKSGDVILTVYENLALGSLSLPSPSINSQCQDLNPASFLIPESTQCLRSIQTLASDCMTNPALDAQTYFNGFKVVANPVLFKALFPNETENATEYTTLAPMTPQTDIPLYNNSLLLSISPDGPHTCIDSYGLSYSCNFTDEIPSPSYEEDPSQPGSYFCYNSVVKATYKVIYNGTDGIISVHLAFTLRDLSDSNLPLSQSFVTEFAQEFQTEDPFKRSGNPGYVQSKPVMAGTLVSDTDNLGNPIYSIQLNSDPNQWMTMAKSALTAGRLPSCVEGVETREPVLFGVGMRSGCFVSFSFNNMTELCNLTQWAAWEALRGPNPSTYIASFGNSDVEKVGDWVPILGASDQPQRVIPGSDPGTCLNVLTGLNIQIVYANVGAIDNPQPKILGARYQYQYVEQLKYQCIGPFCQPGLEGLPQNFEISSSVQFIDASESVRGVSARIPKVTARLPDDFFYPFA</sequence>
<dbReference type="PANTHER" id="PTHR14611">
    <property type="entry name" value="TECTONIC FAMILY MEMBER"/>
    <property type="match status" value="1"/>
</dbReference>
<dbReference type="Proteomes" id="UP000014760">
    <property type="component" value="Unassembled WGS sequence"/>
</dbReference>
<reference evidence="7 9" key="2">
    <citation type="journal article" date="2013" name="Nature">
        <title>Insights into bilaterian evolution from three spiralian genomes.</title>
        <authorList>
            <person name="Simakov O."/>
            <person name="Marletaz F."/>
            <person name="Cho S.J."/>
            <person name="Edsinger-Gonzales E."/>
            <person name="Havlak P."/>
            <person name="Hellsten U."/>
            <person name="Kuo D.H."/>
            <person name="Larsson T."/>
            <person name="Lv J."/>
            <person name="Arendt D."/>
            <person name="Savage R."/>
            <person name="Osoegawa K."/>
            <person name="de Jong P."/>
            <person name="Grimwood J."/>
            <person name="Chapman J.A."/>
            <person name="Shapiro H."/>
            <person name="Aerts A."/>
            <person name="Otillar R.P."/>
            <person name="Terry A.Y."/>
            <person name="Boore J.L."/>
            <person name="Grigoriev I.V."/>
            <person name="Lindberg D.R."/>
            <person name="Seaver E.C."/>
            <person name="Weisblat D.A."/>
            <person name="Putnam N.H."/>
            <person name="Rokhsar D.S."/>
        </authorList>
    </citation>
    <scope>NUCLEOTIDE SEQUENCE</scope>
    <source>
        <strain evidence="7 9">I ESC-2004</strain>
    </source>
</reference>